<gene>
    <name evidence="5" type="ORF">CRU78_09165</name>
</gene>
<dbReference type="InterPro" id="IPR050616">
    <property type="entry name" value="CPA3_Na-H_Antiporter_A"/>
</dbReference>
<dbReference type="PANTHER" id="PTHR43373">
    <property type="entry name" value="NA(+)/H(+) ANTIPORTER SUBUNIT"/>
    <property type="match status" value="1"/>
</dbReference>
<dbReference type="PRINTS" id="PR01434">
    <property type="entry name" value="NADHDHGNASE5"/>
</dbReference>
<organism evidence="5 6">
    <name type="scientific">Candidatus Accumulibacter phosphatis</name>
    <dbReference type="NCBI Taxonomy" id="327160"/>
    <lineage>
        <taxon>Bacteria</taxon>
        <taxon>Pseudomonadati</taxon>
        <taxon>Pseudomonadota</taxon>
        <taxon>Betaproteobacteria</taxon>
        <taxon>Candidatus Accumulibacter</taxon>
    </lineage>
</organism>
<feature type="transmembrane region" description="Helical" evidence="3">
    <location>
        <begin position="165"/>
        <end position="187"/>
    </location>
</feature>
<evidence type="ECO:0000313" key="6">
    <source>
        <dbReference type="Proteomes" id="UP000342300"/>
    </source>
</evidence>
<dbReference type="GO" id="GO:0016020">
    <property type="term" value="C:membrane"/>
    <property type="evidence" value="ECO:0007669"/>
    <property type="project" value="UniProtKB-SubCell"/>
</dbReference>
<feature type="transmembrane region" description="Helical" evidence="3">
    <location>
        <begin position="207"/>
        <end position="232"/>
    </location>
</feature>
<feature type="transmembrane region" description="Helical" evidence="3">
    <location>
        <begin position="378"/>
        <end position="401"/>
    </location>
</feature>
<comment type="subcellular location">
    <subcellularLocation>
        <location evidence="1">Endomembrane system</location>
        <topology evidence="1">Multi-pass membrane protein</topology>
    </subcellularLocation>
    <subcellularLocation>
        <location evidence="2">Membrane</location>
        <topology evidence="2">Multi-pass membrane protein</topology>
    </subcellularLocation>
</comment>
<keyword evidence="3" id="KW-1133">Transmembrane helix</keyword>
<feature type="transmembrane region" description="Helical" evidence="3">
    <location>
        <begin position="413"/>
        <end position="433"/>
    </location>
</feature>
<dbReference type="InterPro" id="IPR001750">
    <property type="entry name" value="ND/Mrp_TM"/>
</dbReference>
<evidence type="ECO:0000256" key="1">
    <source>
        <dbReference type="ARBA" id="ARBA00004127"/>
    </source>
</evidence>
<name>A0A6A7RT29_9PROT</name>
<evidence type="ECO:0000256" key="2">
    <source>
        <dbReference type="RuleBase" id="RU000320"/>
    </source>
</evidence>
<dbReference type="EMBL" id="PDHS01000202">
    <property type="protein sequence ID" value="MQM30681.1"/>
    <property type="molecule type" value="Genomic_DNA"/>
</dbReference>
<feature type="transmembrane region" description="Helical" evidence="3">
    <location>
        <begin position="244"/>
        <end position="268"/>
    </location>
</feature>
<sequence length="488" mass="51153">MAGETLILAALALPTSGALAIALAGRRPDLREAATLTTAALLLFCVAPLLPMLLAGERPGIVLFAMLPGLPIAFSVEPLGMLFALVAAGLWIVSSLYSIGYLRGNKEEKQTRFYVCFALAIAATIGIAFAANVFTLFVFYELLTLLTYPLVTHHGTDKARAGGRVYLGLLLGTSVSFLLPALVFTWYVAGTTDFTAGGILQGRLSGFALGGLLALYMFGIGKAALMPFHGWLPAAMVAPTPVSALLHAVAVVKAGVFSVLKVIIYVFGTETLASETNSDWLVALAGFTIVAASLLALNADNLKRRLAYSTISQLSYIVLAAAILAPLSIIGAALHIATHALGKITLFCAAGAIYTAAHKTEVSQLAGIGQRMPWTMAAFTVGALSLIGIPPAAGFLSKWFIMSGAADAGQYGALAVLIISTLLNAAYFLPIIYAAFFRPLSAEDARHPHGEAPLLMVVALMLTTTATLSLFLFSAPLLELVEQLPVAR</sequence>
<dbReference type="Pfam" id="PF00361">
    <property type="entry name" value="Proton_antipo_M"/>
    <property type="match status" value="1"/>
</dbReference>
<dbReference type="AlphaFoldDB" id="A0A6A7RT29"/>
<evidence type="ECO:0000259" key="4">
    <source>
        <dbReference type="Pfam" id="PF00361"/>
    </source>
</evidence>
<dbReference type="GO" id="GO:0012505">
    <property type="term" value="C:endomembrane system"/>
    <property type="evidence" value="ECO:0007669"/>
    <property type="project" value="UniProtKB-SubCell"/>
</dbReference>
<feature type="transmembrane region" description="Helical" evidence="3">
    <location>
        <begin position="454"/>
        <end position="478"/>
    </location>
</feature>
<proteinExistence type="predicted"/>
<keyword evidence="2 3" id="KW-0812">Transmembrane</keyword>
<comment type="caution">
    <text evidence="5">The sequence shown here is derived from an EMBL/GenBank/DDBJ whole genome shotgun (WGS) entry which is preliminary data.</text>
</comment>
<keyword evidence="3" id="KW-0472">Membrane</keyword>
<dbReference type="Proteomes" id="UP000342300">
    <property type="component" value="Unassembled WGS sequence"/>
</dbReference>
<evidence type="ECO:0000256" key="3">
    <source>
        <dbReference type="SAM" id="Phobius"/>
    </source>
</evidence>
<reference evidence="5 6" key="1">
    <citation type="submission" date="2017-09" db="EMBL/GenBank/DDBJ databases">
        <title>Metagenomic Analysis Reveals Denitrifying Candidatus Accumulibacter and Flanking Population as a Source of N2O.</title>
        <authorList>
            <person name="Gao H."/>
            <person name="Mao Y."/>
            <person name="Zhao X."/>
            <person name="Liu W.-T."/>
            <person name="Zhang T."/>
            <person name="Wells G."/>
        </authorList>
    </citation>
    <scope>NUCLEOTIDE SEQUENCE [LARGE SCALE GENOMIC DNA]</scope>
    <source>
        <strain evidence="5">CANDO_2_IC</strain>
    </source>
</reference>
<evidence type="ECO:0000313" key="5">
    <source>
        <dbReference type="EMBL" id="MQM30681.1"/>
    </source>
</evidence>
<protein>
    <submittedName>
        <fullName evidence="5">Cation:proton antiporter</fullName>
    </submittedName>
</protein>
<dbReference type="PANTHER" id="PTHR43373:SF1">
    <property type="entry name" value="NA(+)_H(+) ANTIPORTER SUBUNIT A"/>
    <property type="match status" value="1"/>
</dbReference>
<feature type="transmembrane region" description="Helical" evidence="3">
    <location>
        <begin position="280"/>
        <end position="302"/>
    </location>
</feature>
<feature type="transmembrane region" description="Helical" evidence="3">
    <location>
        <begin position="113"/>
        <end position="131"/>
    </location>
</feature>
<feature type="domain" description="NADH:quinone oxidoreductase/Mrp antiporter transmembrane" evidence="4">
    <location>
        <begin position="130"/>
        <end position="422"/>
    </location>
</feature>
<feature type="transmembrane region" description="Helical" evidence="3">
    <location>
        <begin position="36"/>
        <end position="54"/>
    </location>
</feature>
<feature type="transmembrane region" description="Helical" evidence="3">
    <location>
        <begin position="82"/>
        <end position="101"/>
    </location>
</feature>
<feature type="transmembrane region" description="Helical" evidence="3">
    <location>
        <begin position="314"/>
        <end position="334"/>
    </location>
</feature>
<accession>A0A6A7RT29</accession>